<evidence type="ECO:0008006" key="3">
    <source>
        <dbReference type="Google" id="ProtNLM"/>
    </source>
</evidence>
<proteinExistence type="predicted"/>
<keyword evidence="2" id="KW-1185">Reference proteome</keyword>
<dbReference type="Proteomes" id="UP000780801">
    <property type="component" value="Unassembled WGS sequence"/>
</dbReference>
<dbReference type="Gene3D" id="3.90.640.10">
    <property type="entry name" value="Actin, Chain A, domain 4"/>
    <property type="match status" value="1"/>
</dbReference>
<dbReference type="InterPro" id="IPR043129">
    <property type="entry name" value="ATPase_NBD"/>
</dbReference>
<dbReference type="Gene3D" id="3.30.420.40">
    <property type="match status" value="2"/>
</dbReference>
<dbReference type="SUPFAM" id="SSF53067">
    <property type="entry name" value="Actin-like ATPase domain"/>
    <property type="match status" value="2"/>
</dbReference>
<dbReference type="EMBL" id="JAABOA010002735">
    <property type="protein sequence ID" value="KAF9579466.1"/>
    <property type="molecule type" value="Genomic_DNA"/>
</dbReference>
<evidence type="ECO:0000313" key="1">
    <source>
        <dbReference type="EMBL" id="KAF9579466.1"/>
    </source>
</evidence>
<dbReference type="OrthoDB" id="2963168at2759"/>
<comment type="caution">
    <text evidence="1">The sequence shown here is derived from an EMBL/GenBank/DDBJ whole genome shotgun (WGS) entry which is preliminary data.</text>
</comment>
<dbReference type="PANTHER" id="PTHR14187:SF5">
    <property type="entry name" value="HEAT SHOCK 70 KDA PROTEIN 12A"/>
    <property type="match status" value="1"/>
</dbReference>
<dbReference type="PANTHER" id="PTHR14187">
    <property type="entry name" value="ALPHA KINASE/ELONGATION FACTOR 2 KINASE"/>
    <property type="match status" value="1"/>
</dbReference>
<dbReference type="CDD" id="cd10229">
    <property type="entry name" value="ASKHA_NBD_HSP70_HSPA12"/>
    <property type="match status" value="1"/>
</dbReference>
<gene>
    <name evidence="1" type="ORF">BGW38_004259</name>
</gene>
<name>A0A9P6FQR1_9FUNG</name>
<evidence type="ECO:0000313" key="2">
    <source>
        <dbReference type="Proteomes" id="UP000780801"/>
    </source>
</evidence>
<sequence length="561" mass="63570">MQQRPFDVKEFPIVVAIDFGTTFSGCSYAYAPDEKEVYDVTKWPRQSIQYCKTPTLNLYKKADPEHKLVAWGWNAKLEMQKPTARHHILLQQYKLHLDESLHNAPLAVEIHVLDAIAQYLEVFHDYVVSEIMRGFGKSFQQDHFRYCLTVPAMWSDRAKSVMRQAAIRANLIKETDHPERLMLVSEPEAAALYCERKCDQFELGHGDRFMICDAGGGTVDLIVFEIEKTSVGRRLSEVTKGHGASCGSVFVDRNMKVLLEERFGHHVINFPATIIPSLVDTFADTIKPQFDGVDDHFLPLPAKSCFEDIPDPEALGIDDGCMILRADELRDKVFEPVVRDILALIDNQLNQARTCSAIFMVGGFGSSSYLHTRVEQEFGRRVGCVSVPPRPELAVVRGAAYVGLNPRVVTARITRRCYGIEMRRPFEEGIDPYEKRKVGVDGIFCFDRFWPLVVKGQRLNVDECVSKDITFTKWQDRLEDSNVTLYSSEADGAPPRYITDYGVSKLANIRIPCPFTHTNPIGTEVKAMVSMFFGQSEIKAEVKIHNNVYSTTLQFDAVDTF</sequence>
<accession>A0A9P6FQR1</accession>
<dbReference type="AlphaFoldDB" id="A0A9P6FQR1"/>
<protein>
    <recommendedName>
        <fullName evidence="3">Actin-like ATPase domain-containing protein</fullName>
    </recommendedName>
</protein>
<organism evidence="1 2">
    <name type="scientific">Lunasporangiospora selenospora</name>
    <dbReference type="NCBI Taxonomy" id="979761"/>
    <lineage>
        <taxon>Eukaryota</taxon>
        <taxon>Fungi</taxon>
        <taxon>Fungi incertae sedis</taxon>
        <taxon>Mucoromycota</taxon>
        <taxon>Mortierellomycotina</taxon>
        <taxon>Mortierellomycetes</taxon>
        <taxon>Mortierellales</taxon>
        <taxon>Mortierellaceae</taxon>
        <taxon>Lunasporangiospora</taxon>
    </lineage>
</organism>
<reference evidence="1" key="1">
    <citation type="journal article" date="2020" name="Fungal Divers.">
        <title>Resolving the Mortierellaceae phylogeny through synthesis of multi-gene phylogenetics and phylogenomics.</title>
        <authorList>
            <person name="Vandepol N."/>
            <person name="Liber J."/>
            <person name="Desiro A."/>
            <person name="Na H."/>
            <person name="Kennedy M."/>
            <person name="Barry K."/>
            <person name="Grigoriev I.V."/>
            <person name="Miller A.N."/>
            <person name="O'Donnell K."/>
            <person name="Stajich J.E."/>
            <person name="Bonito G."/>
        </authorList>
    </citation>
    <scope>NUCLEOTIDE SEQUENCE</scope>
    <source>
        <strain evidence="1">KOD1015</strain>
    </source>
</reference>